<reference evidence="1 2" key="1">
    <citation type="submission" date="2018-05" db="EMBL/GenBank/DDBJ databases">
        <title>Rhodohalobacter halophilus gen. nov., sp. nov., a moderately halophilic member of the family Balneolaceae.</title>
        <authorList>
            <person name="Liu Z.-W."/>
        </authorList>
    </citation>
    <scope>NUCLEOTIDE SEQUENCE [LARGE SCALE GENOMIC DNA]</scope>
    <source>
        <strain evidence="1 2">8A47</strain>
    </source>
</reference>
<dbReference type="RefSeq" id="WP_109647164.1">
    <property type="nucleotide sequence ID" value="NZ_QGGB01000007.1"/>
</dbReference>
<dbReference type="AlphaFoldDB" id="A0A316TRW6"/>
<dbReference type="Proteomes" id="UP000245533">
    <property type="component" value="Unassembled WGS sequence"/>
</dbReference>
<sequence length="227" mass="26238">MKAYKKFTIERLADEIIELEKVANEVAKHPCLQPTIDRWKSEKVAQINESLLYDKIVDFDNESIYMVSKYLLMELQIRLLESKLISMKADLEKTMSSLIEHFELQGSLLDRKNKLVLGGLFIGKLNNKKQIRLYEELIDYTLDLAGAKKENYCVDLITQLLDTNKVSSYLNEIEIEFSIKPNQTRDTLLHIINNKKVAVTSSKDKSLSKPLRDFAKMVSELNQFSNS</sequence>
<organism evidence="1 2">
    <name type="scientific">Rhodohalobacter mucosus</name>
    <dbReference type="NCBI Taxonomy" id="2079485"/>
    <lineage>
        <taxon>Bacteria</taxon>
        <taxon>Pseudomonadati</taxon>
        <taxon>Balneolota</taxon>
        <taxon>Balneolia</taxon>
        <taxon>Balneolales</taxon>
        <taxon>Balneolaceae</taxon>
        <taxon>Rhodohalobacter</taxon>
    </lineage>
</organism>
<dbReference type="OrthoDB" id="9811244at2"/>
<dbReference type="EMBL" id="QGGB01000007">
    <property type="protein sequence ID" value="PWN06371.1"/>
    <property type="molecule type" value="Genomic_DNA"/>
</dbReference>
<gene>
    <name evidence="1" type="ORF">DDZ15_11155</name>
</gene>
<name>A0A316TRW6_9BACT</name>
<evidence type="ECO:0000313" key="1">
    <source>
        <dbReference type="EMBL" id="PWN06371.1"/>
    </source>
</evidence>
<comment type="caution">
    <text evidence="1">The sequence shown here is derived from an EMBL/GenBank/DDBJ whole genome shotgun (WGS) entry which is preliminary data.</text>
</comment>
<proteinExistence type="predicted"/>
<evidence type="ECO:0000313" key="2">
    <source>
        <dbReference type="Proteomes" id="UP000245533"/>
    </source>
</evidence>
<keyword evidence="2" id="KW-1185">Reference proteome</keyword>
<protein>
    <submittedName>
        <fullName evidence="1">Uncharacterized protein</fullName>
    </submittedName>
</protein>
<accession>A0A316TRW6</accession>